<dbReference type="InterPro" id="IPR028994">
    <property type="entry name" value="Integrin_alpha_N"/>
</dbReference>
<dbReference type="InterPro" id="IPR022385">
    <property type="entry name" value="Rhs_assc_core"/>
</dbReference>
<dbReference type="SUPFAM" id="SSF69318">
    <property type="entry name" value="Integrin alpha N-terminal domain"/>
    <property type="match status" value="1"/>
</dbReference>
<feature type="compositionally biased region" description="Low complexity" evidence="4">
    <location>
        <begin position="503"/>
        <end position="513"/>
    </location>
</feature>
<sequence length="2428" mass="271790">MPAMVHRQAPKNSKLADGVPGFQTSFDASGKGGGAFRSISENFAVNPANGTLSLALPILSSPTRGGFGPNLSLSYSSGSGNGPLGFGWGIDLASISCKTSGGIPKYTDGDVFVLSGQDIVPVLDELGKIQVRTDGNYVVTRFRLRIDSQSLRVEKWYSSVSGVVHWRTISADNVTSIFGDSSNSCIADSSASPPKIFSWLLSRTYDARGNAVELSYKAENDYGLRDESGFLPIWEQYRSEASRSRHRYLKRVKYGNRISNRDLTSWEPTTWPSDWMFEIVFDYGDHDMDVPATKDLDKWSLRQDPFSDCHAGFEVRQYRLLRRILMFHHFPGPFNLSENLVSAQILHYDESSQRTLLVGMNKIGYALTDGSRAAGIPQYKTEELPTWKFGYTAGPNVEELQSLRTDTVTLVNPPGDSKVSEWLDLESAGIPGLLNTLPDGTMIYQPRTYNGFSPPRTLGQQPSLGRTGKTTFQDLDGSGNLDLVYMQDSQVVKGFYERDDSDSWSTFSDFPDTPTGETQHGSSYSIDLTGDGIADMLVELTGSHELTWKQNLGRKGYTSSLPTSSSDQLLKPRVALSLEARTYVADLTGDGLSDLVEISNGKIIYWQNQGHGTFGGAVVMGNSPNFSQYGEFDHDRLRLIDVDGTGTTDLLYILPIGGAVLFFNLAGNSWGNAIRIPKLPNITDLDSIFVLDIEGRGTASLCWPDTYASSSLNEIRYINLMGKIKPFLLESYSNGLGHSTSVTYRPSTEFYLDDIAAGRPWTTKLPFPVHVISTTETKDEISGNSRLCKYIYHNGCYDNYDSQFAGFEMVEQIERQILNVGNGETYETPASLVKSWFNVGLSISVDDSLFYDSSLMTSKCFKIEDLDTCNPFVGLRGSKIRVETFDLSQSEESGIPLAVEEFSYDIRQIQKKGRNAYPVFQVSPRASMMSQLEGSKEDVKRSHDIVLQTNVYGSVQKTLSIVYPREQEFVKKIKYDDVSMNQSLGNVSHTQFWFTNEVMEDQYFRNPVPWRSQTHNLIGISLDKILDVEEARKMDVSTYPESKSTGPWKILENEERALYLRGDFSDTLPPGEIERYSILDQSFALAYTEKAVQKIEEGLQKCNTRLKPLPILHDGSYQPAATETVSVADYLESQGYVKMAYETGISYWAPSSKSLFSLSATGLEHLHEARKSFFVPTIHEDARKNRSRVKMDTEYLLVEAVTDACGNTTSFENDYEHLCPFKLTDINENRHQVVLDTLGRVVATANLGKKGQSAGVDRLDRLPMEISEADIKNIIVTLQDATVKRLLGDAGSRIIHLPNHLTSWNWGGAAAGETQPACSIEITRDRSYQDEGEMTVRIKVVYLNGLGQVCQQFALDDPSNPTQAWVKAGSKMTDMHGKEFRAYDPTFAASPIFIPPSLIIGNAQTTFRDAVGREISVLMPDHLWSKRKIDAWSATEYAAGDMLSKNPLEDEALGPFFSKLESSWFTPSWLDAQRWGTPEQQEAAAKSQAYGDGPTTTYSGSCGLPLRQVRDCGETLVSRAFSHDVAGNKICEFDSTIRLVERNRYDLLKRPYLKSGIDSRESWALYDVDGVTLVSWNSRGICFHYTYDALRRQTEKWQYSSAESPKLLVKSEYGDELEEASTWNLHGQLWRVFDQSGVHETHEINHRGQICEVSFQPAQNYKTTLDWKTENALEETALVHKVKYDYFGHNVQETNPLGTGQSTQRKFSRLGHLKYVGFRRSPGSKWNGYLIDSKYAADGLPLLFEYGNGTRTETLYDPVTRLPSSERTVLHRGNRKSVIENFKYFYDCYDRQVLVRDESEQIKFFRGDAIKAEWKYTYDMQGQIISASGRGQLPAQSGGDVQLSQHAAMQGASTNRSQIDGNQMYHYLESYKYDLAGNITSMTHEAPMDKKVQGWTRKYFYNEPGLLGTDQKSLGNRLSKTVVGSSEEVYGYGVREADGDDQNAGKVGCMTSLPQFSRISWNSENMMASSSTQHVNSGVPEATYYVYDYTGTRVRKVTESSAREGQNPRKIRDTKFIHGGEIRDQISTNNGVTRRYVTNVSGDDLIALVETTGENADGDDLLIRYQIGHSTELDDQGQLISYEEYTPFGVPMYSSTMGEIEAPRAYRFAKYMYDQESGLYQCGARKYCPWLGRWLSPDPLGTVDGPNTYAYCANDPVNMIDPGGKCSGFITKIKNKMFGEDKPVKIKPERRDAVTKIDWESPKAIIELNKEINAIQKRAKGPIQGYVENNGGVKRLVLRTVAKGGMEAVNYLPFVGPVIQFAIKHGLAHEERNFQQQRRDREDEALIQQGIEIGRQQESDRWVAGLQHIESTVTDANLRHALGNTIMYGPNTQPPPRLNENMNYGPDESSNQSVRRDSVVEPVEPEAEDSMVVENLDVPSQARHVNVASEDDGHVFNLSAAARREPLSSRAQSLFGSRRNPGNNVMMN</sequence>
<dbReference type="Proteomes" id="UP000054032">
    <property type="component" value="Unassembled WGS sequence"/>
</dbReference>
<dbReference type="InterPro" id="IPR003284">
    <property type="entry name" value="Sal_SpvB"/>
</dbReference>
<dbReference type="Pfam" id="PF12256">
    <property type="entry name" value="TcdB_toxin_midN"/>
    <property type="match status" value="1"/>
</dbReference>
<feature type="region of interest" description="Disordered" evidence="4">
    <location>
        <begin position="2409"/>
        <end position="2428"/>
    </location>
</feature>
<keyword evidence="2" id="KW-0964">Secreted</keyword>
<dbReference type="Gene3D" id="2.180.10.10">
    <property type="entry name" value="RHS repeat-associated core"/>
    <property type="match status" value="1"/>
</dbReference>
<dbReference type="PRINTS" id="PR01341">
    <property type="entry name" value="SALSPVBPROT"/>
</dbReference>
<dbReference type="GO" id="GO:0005737">
    <property type="term" value="C:cytoplasm"/>
    <property type="evidence" value="ECO:0007669"/>
    <property type="project" value="InterPro"/>
</dbReference>
<evidence type="ECO:0000256" key="4">
    <source>
        <dbReference type="SAM" id="MobiDB-lite"/>
    </source>
</evidence>
<dbReference type="Pfam" id="PF03534">
    <property type="entry name" value="SpvB"/>
    <property type="match status" value="1"/>
</dbReference>
<accession>W6ZTF3</accession>
<organism evidence="7 8">
    <name type="scientific">Bipolaris oryzae ATCC 44560</name>
    <dbReference type="NCBI Taxonomy" id="930090"/>
    <lineage>
        <taxon>Eukaryota</taxon>
        <taxon>Fungi</taxon>
        <taxon>Dikarya</taxon>
        <taxon>Ascomycota</taxon>
        <taxon>Pezizomycotina</taxon>
        <taxon>Dothideomycetes</taxon>
        <taxon>Pleosporomycetidae</taxon>
        <taxon>Pleosporales</taxon>
        <taxon>Pleosporineae</taxon>
        <taxon>Pleosporaceae</taxon>
        <taxon>Bipolaris</taxon>
    </lineage>
</organism>
<evidence type="ECO:0000313" key="7">
    <source>
        <dbReference type="EMBL" id="EUC47001.1"/>
    </source>
</evidence>
<name>W6ZTF3_COCMI</name>
<evidence type="ECO:0000256" key="3">
    <source>
        <dbReference type="ARBA" id="ARBA00023026"/>
    </source>
</evidence>
<reference evidence="7 8" key="1">
    <citation type="journal article" date="2013" name="PLoS Genet.">
        <title>Comparative genome structure, secondary metabolite, and effector coding capacity across Cochliobolus pathogens.</title>
        <authorList>
            <person name="Condon B.J."/>
            <person name="Leng Y."/>
            <person name="Wu D."/>
            <person name="Bushley K.E."/>
            <person name="Ohm R.A."/>
            <person name="Otillar R."/>
            <person name="Martin J."/>
            <person name="Schackwitz W."/>
            <person name="Grimwood J."/>
            <person name="MohdZainudin N."/>
            <person name="Xue C."/>
            <person name="Wang R."/>
            <person name="Manning V.A."/>
            <person name="Dhillon B."/>
            <person name="Tu Z.J."/>
            <person name="Steffenson B.J."/>
            <person name="Salamov A."/>
            <person name="Sun H."/>
            <person name="Lowry S."/>
            <person name="LaButti K."/>
            <person name="Han J."/>
            <person name="Copeland A."/>
            <person name="Lindquist E."/>
            <person name="Barry K."/>
            <person name="Schmutz J."/>
            <person name="Baker S.E."/>
            <person name="Ciuffetti L.M."/>
            <person name="Grigoriev I.V."/>
            <person name="Zhong S."/>
            <person name="Turgeon B.G."/>
        </authorList>
    </citation>
    <scope>NUCLEOTIDE SEQUENCE [LARGE SCALE GENOMIC DNA]</scope>
    <source>
        <strain evidence="7 8">ATCC 44560</strain>
    </source>
</reference>
<evidence type="ECO:0000256" key="2">
    <source>
        <dbReference type="ARBA" id="ARBA00022525"/>
    </source>
</evidence>
<dbReference type="KEGG" id="bor:COCMIDRAFT_25056"/>
<dbReference type="InterPro" id="IPR022044">
    <property type="entry name" value="TcdB_toxin_mid/C"/>
</dbReference>
<comment type="subcellular location">
    <subcellularLocation>
        <location evidence="1">Secreted</location>
    </subcellularLocation>
</comment>
<dbReference type="GO" id="GO:0005576">
    <property type="term" value="C:extracellular region"/>
    <property type="evidence" value="ECO:0007669"/>
    <property type="project" value="UniProtKB-SubCell"/>
</dbReference>
<feature type="region of interest" description="Disordered" evidence="4">
    <location>
        <begin position="2329"/>
        <end position="2369"/>
    </location>
</feature>
<evidence type="ECO:0000259" key="5">
    <source>
        <dbReference type="Pfam" id="PF12255"/>
    </source>
</evidence>
<dbReference type="OrthoDB" id="5426877at2759"/>
<dbReference type="HOGENOM" id="CLU_000672_1_0_1"/>
<gene>
    <name evidence="7" type="ORF">COCMIDRAFT_25056</name>
</gene>
<dbReference type="InterPro" id="IPR050708">
    <property type="entry name" value="T6SS_VgrG/RHS"/>
</dbReference>
<dbReference type="PANTHER" id="PTHR32305:SF15">
    <property type="entry name" value="PROTEIN RHSA-RELATED"/>
    <property type="match status" value="1"/>
</dbReference>
<dbReference type="RefSeq" id="XP_007686470.1">
    <property type="nucleotide sequence ID" value="XM_007688280.1"/>
</dbReference>
<evidence type="ECO:0000313" key="8">
    <source>
        <dbReference type="Proteomes" id="UP000054032"/>
    </source>
</evidence>
<protein>
    <recommendedName>
        <fullName evidence="9">SpvB-domain-containing protein</fullName>
    </recommendedName>
</protein>
<dbReference type="NCBIfam" id="TIGR03696">
    <property type="entry name" value="Rhs_assc_core"/>
    <property type="match status" value="1"/>
</dbReference>
<keyword evidence="3" id="KW-0843">Virulence</keyword>
<evidence type="ECO:0000259" key="6">
    <source>
        <dbReference type="Pfam" id="PF12256"/>
    </source>
</evidence>
<proteinExistence type="predicted"/>
<dbReference type="Pfam" id="PF12255">
    <property type="entry name" value="TcdB_toxin_midC"/>
    <property type="match status" value="1"/>
</dbReference>
<dbReference type="eggNOG" id="ENOG502QUQU">
    <property type="taxonomic scope" value="Eukaryota"/>
</dbReference>
<feature type="domain" description="Insecticide toxin TcdB middle/N-terminal" evidence="6">
    <location>
        <begin position="689"/>
        <end position="815"/>
    </location>
</feature>
<feature type="region of interest" description="Disordered" evidence="4">
    <location>
        <begin position="1"/>
        <end position="20"/>
    </location>
</feature>
<dbReference type="GeneID" id="19120701"/>
<dbReference type="STRING" id="930090.W6ZTF3"/>
<evidence type="ECO:0008006" key="9">
    <source>
        <dbReference type="Google" id="ProtNLM"/>
    </source>
</evidence>
<dbReference type="PANTHER" id="PTHR32305">
    <property type="match status" value="1"/>
</dbReference>
<keyword evidence="8" id="KW-1185">Reference proteome</keyword>
<feature type="region of interest" description="Disordered" evidence="4">
    <location>
        <begin position="500"/>
        <end position="523"/>
    </location>
</feature>
<dbReference type="EMBL" id="KI963958">
    <property type="protein sequence ID" value="EUC47001.1"/>
    <property type="molecule type" value="Genomic_DNA"/>
</dbReference>
<feature type="domain" description="Insecticide toxin TcdB middle/C-terminal" evidence="5">
    <location>
        <begin position="874"/>
        <end position="989"/>
    </location>
</feature>
<evidence type="ECO:0000256" key="1">
    <source>
        <dbReference type="ARBA" id="ARBA00004613"/>
    </source>
</evidence>
<dbReference type="InterPro" id="IPR022045">
    <property type="entry name" value="TcdB_toxin_mid/N"/>
</dbReference>